<dbReference type="InterPro" id="IPR015917">
    <property type="entry name" value="Pept_C14A"/>
</dbReference>
<dbReference type="GO" id="GO:0004197">
    <property type="term" value="F:cysteine-type endopeptidase activity"/>
    <property type="evidence" value="ECO:0007669"/>
    <property type="project" value="InterPro"/>
</dbReference>
<dbReference type="InterPro" id="IPR011600">
    <property type="entry name" value="Pept_C14_caspase"/>
</dbReference>
<proteinExistence type="inferred from homology"/>
<dbReference type="InterPro" id="IPR006597">
    <property type="entry name" value="Sel1-like"/>
</dbReference>
<feature type="domain" description="Caspase family p20" evidence="2">
    <location>
        <begin position="42"/>
        <end position="119"/>
    </location>
</feature>
<gene>
    <name evidence="3" type="ORF">GFB49_01870</name>
</gene>
<dbReference type="InterPro" id="IPR011990">
    <property type="entry name" value="TPR-like_helical_dom_sf"/>
</dbReference>
<evidence type="ECO:0000313" key="3">
    <source>
        <dbReference type="EMBL" id="MQQ07192.1"/>
    </source>
</evidence>
<dbReference type="InterPro" id="IPR029030">
    <property type="entry name" value="Caspase-like_dom_sf"/>
</dbReference>
<dbReference type="InterPro" id="IPR001309">
    <property type="entry name" value="Pept_C14_p20"/>
</dbReference>
<dbReference type="InterPro" id="IPR052039">
    <property type="entry name" value="Caspase-related_regulators"/>
</dbReference>
<dbReference type="SMART" id="SM00671">
    <property type="entry name" value="SEL1"/>
    <property type="match status" value="4"/>
</dbReference>
<evidence type="ECO:0000313" key="4">
    <source>
        <dbReference type="Proteomes" id="UP000444174"/>
    </source>
</evidence>
<reference evidence="3 4" key="1">
    <citation type="submission" date="2019-10" db="EMBL/GenBank/DDBJ databases">
        <title>Epibacterium sp. nov., isolated from seawater.</title>
        <authorList>
            <person name="Zhang X."/>
            <person name="Li N."/>
        </authorList>
    </citation>
    <scope>NUCLEOTIDE SEQUENCE [LARGE SCALE GENOMIC DNA]</scope>
    <source>
        <strain evidence="3 4">SM1979</strain>
    </source>
</reference>
<protein>
    <submittedName>
        <fullName evidence="3">Peptidase C14, caspase catalytic subunit p20</fullName>
    </submittedName>
</protein>
<organism evidence="3 4">
    <name type="scientific">Tritonibacter litoralis</name>
    <dbReference type="NCBI Taxonomy" id="2662264"/>
    <lineage>
        <taxon>Bacteria</taxon>
        <taxon>Pseudomonadati</taxon>
        <taxon>Pseudomonadota</taxon>
        <taxon>Alphaproteobacteria</taxon>
        <taxon>Rhodobacterales</taxon>
        <taxon>Paracoccaceae</taxon>
        <taxon>Tritonibacter</taxon>
    </lineage>
</organism>
<dbReference type="Pfam" id="PF00656">
    <property type="entry name" value="Peptidase_C14"/>
    <property type="match status" value="1"/>
</dbReference>
<dbReference type="SMART" id="SM00115">
    <property type="entry name" value="CASc"/>
    <property type="match status" value="1"/>
</dbReference>
<dbReference type="Proteomes" id="UP000444174">
    <property type="component" value="Unassembled WGS sequence"/>
</dbReference>
<sequence>MSKHRQILLAGATHLAPVIGLWLTAGAAAALTLVEVQEKSAPQNVAVVIGIQEYDHIESLNNTRQDAESVATMLREFGYSVFDGYDLDKRGVEQLLRAAALNIRSQDQLFFYYAGHGVQMGRRNYLLTRDAALRDIHDLPFQSITLDQVSAILGGKAAQQILMLDSCRENPVPTAKVTAELGAELYEARQGFDVFRPPLNTLVAFSTSPGDTALDGEPGENSPYTAAVLRQFSQATSDDAMSVLSRIRQDVLTATEQRQLPWESSTLTNKAYVRPIASVAPVSVPQTQPKALPERLSINAPLGRALELASELEPYIDGQIDATLVSAPQNGHSTVNVASDGALSLIYRPNLQDQSATLGATPLTDEFTIRLAQAGTPQDVTVDLKLTPADCDMLAGDLLDLQGVGFHRFPNEIDLPAAEQACMAASEAQPKIGRFQYQLGRVYQGQGRLEDAYNAFDDAQKLGHIRANNALAYLHIAPNIDRNAVPIPMDEDRATSYWEQGIKAGDPFAMHALGKRLLRDEDVVKKRRGFDLLSRALELGHTYSMNELGVYYLWSKTDAQPERGLSYLNASAERGDIFGVANLAYAHRDGLAGLTADAEHAYDLFAQASAGGHPFAPSAIGRLIMAKKLDGQSPADALHWYDIGLTRGDGWGGANGAWIALNPLSGSIPRAEGITRAAKALVLSNSGAQEAALKLIKAQSSTDIDAATQFILKGLGADIQVDGQFGPASRRAFDQIAEQAGLATAAPSDKIDRLREAARLHFALNPVRQDLF</sequence>
<dbReference type="AlphaFoldDB" id="A0A843YCY0"/>
<dbReference type="RefSeq" id="WP_153214099.1">
    <property type="nucleotide sequence ID" value="NZ_WIBF01000001.1"/>
</dbReference>
<accession>A0A843YCY0</accession>
<dbReference type="PANTHER" id="PTHR22576:SF37">
    <property type="entry name" value="MUCOSA-ASSOCIATED LYMPHOID TISSUE LYMPHOMA TRANSLOCATION PROTEIN 1"/>
    <property type="match status" value="1"/>
</dbReference>
<evidence type="ECO:0000256" key="1">
    <source>
        <dbReference type="ARBA" id="ARBA00010134"/>
    </source>
</evidence>
<dbReference type="SUPFAM" id="SSF81901">
    <property type="entry name" value="HCP-like"/>
    <property type="match status" value="1"/>
</dbReference>
<name>A0A843YCY0_9RHOB</name>
<keyword evidence="4" id="KW-1185">Reference proteome</keyword>
<dbReference type="Gene3D" id="1.25.40.10">
    <property type="entry name" value="Tetratricopeptide repeat domain"/>
    <property type="match status" value="1"/>
</dbReference>
<dbReference type="EMBL" id="WIBF01000001">
    <property type="protein sequence ID" value="MQQ07192.1"/>
    <property type="molecule type" value="Genomic_DNA"/>
</dbReference>
<dbReference type="SUPFAM" id="SSF52129">
    <property type="entry name" value="Caspase-like"/>
    <property type="match status" value="1"/>
</dbReference>
<evidence type="ECO:0000259" key="2">
    <source>
        <dbReference type="PROSITE" id="PS50208"/>
    </source>
</evidence>
<dbReference type="PANTHER" id="PTHR22576">
    <property type="entry name" value="MUCOSA ASSOCIATED LYMPHOID TISSUE LYMPHOMA TRANSLOCATION PROTEIN 1/PARACASPASE"/>
    <property type="match status" value="1"/>
</dbReference>
<comment type="caution">
    <text evidence="3">The sequence shown here is derived from an EMBL/GenBank/DDBJ whole genome shotgun (WGS) entry which is preliminary data.</text>
</comment>
<dbReference type="Gene3D" id="3.40.50.1460">
    <property type="match status" value="1"/>
</dbReference>
<dbReference type="GO" id="GO:0006508">
    <property type="term" value="P:proteolysis"/>
    <property type="evidence" value="ECO:0007669"/>
    <property type="project" value="InterPro"/>
</dbReference>
<comment type="similarity">
    <text evidence="1">Belongs to the peptidase C14A family.</text>
</comment>
<dbReference type="PROSITE" id="PS50208">
    <property type="entry name" value="CASPASE_P20"/>
    <property type="match status" value="1"/>
</dbReference>